<sequence length="169" mass="19907">MDEQKNYLLDLIDITKRLKLEPLSDISRKPSGRQYMATRRGYRKISSGTMLYDLTECKEQEGGTENDHVFKKMNMSEKLKYVNQSRKEIAERNQALSQQLLHIYVQIRQIKVQQSCMYHQDLLDDVFRDISDEKDVPDVCDLPVRKRNKTLQLLGVTRMNINSKRFSCS</sequence>
<organism evidence="2 3">
    <name type="scientific">Mizuhopecten yessoensis</name>
    <name type="common">Japanese scallop</name>
    <name type="synonym">Patinopecten yessoensis</name>
    <dbReference type="NCBI Taxonomy" id="6573"/>
    <lineage>
        <taxon>Eukaryota</taxon>
        <taxon>Metazoa</taxon>
        <taxon>Spiralia</taxon>
        <taxon>Lophotrochozoa</taxon>
        <taxon>Mollusca</taxon>
        <taxon>Bivalvia</taxon>
        <taxon>Autobranchia</taxon>
        <taxon>Pteriomorphia</taxon>
        <taxon>Pectinida</taxon>
        <taxon>Pectinoidea</taxon>
        <taxon>Pectinidae</taxon>
        <taxon>Mizuhopecten</taxon>
    </lineage>
</organism>
<dbReference type="PANTHER" id="PTHR32289">
    <property type="entry name" value="PROTEIN FAM167A"/>
    <property type="match status" value="1"/>
</dbReference>
<evidence type="ECO:0000256" key="1">
    <source>
        <dbReference type="ARBA" id="ARBA00005489"/>
    </source>
</evidence>
<evidence type="ECO:0000313" key="2">
    <source>
        <dbReference type="EMBL" id="OWF50044.1"/>
    </source>
</evidence>
<dbReference type="EMBL" id="NEDP02002776">
    <property type="protein sequence ID" value="OWF50044.1"/>
    <property type="molecule type" value="Genomic_DNA"/>
</dbReference>
<reference evidence="2 3" key="1">
    <citation type="journal article" date="2017" name="Nat. Ecol. Evol.">
        <title>Scallop genome provides insights into evolution of bilaterian karyotype and development.</title>
        <authorList>
            <person name="Wang S."/>
            <person name="Zhang J."/>
            <person name="Jiao W."/>
            <person name="Li J."/>
            <person name="Xun X."/>
            <person name="Sun Y."/>
            <person name="Guo X."/>
            <person name="Huan P."/>
            <person name="Dong B."/>
            <person name="Zhang L."/>
            <person name="Hu X."/>
            <person name="Sun X."/>
            <person name="Wang J."/>
            <person name="Zhao C."/>
            <person name="Wang Y."/>
            <person name="Wang D."/>
            <person name="Huang X."/>
            <person name="Wang R."/>
            <person name="Lv J."/>
            <person name="Li Y."/>
            <person name="Zhang Z."/>
            <person name="Liu B."/>
            <person name="Lu W."/>
            <person name="Hui Y."/>
            <person name="Liang J."/>
            <person name="Zhou Z."/>
            <person name="Hou R."/>
            <person name="Li X."/>
            <person name="Liu Y."/>
            <person name="Li H."/>
            <person name="Ning X."/>
            <person name="Lin Y."/>
            <person name="Zhao L."/>
            <person name="Xing Q."/>
            <person name="Dou J."/>
            <person name="Li Y."/>
            <person name="Mao J."/>
            <person name="Guo H."/>
            <person name="Dou H."/>
            <person name="Li T."/>
            <person name="Mu C."/>
            <person name="Jiang W."/>
            <person name="Fu Q."/>
            <person name="Fu X."/>
            <person name="Miao Y."/>
            <person name="Liu J."/>
            <person name="Yu Q."/>
            <person name="Li R."/>
            <person name="Liao H."/>
            <person name="Li X."/>
            <person name="Kong Y."/>
            <person name="Jiang Z."/>
            <person name="Chourrout D."/>
            <person name="Li R."/>
            <person name="Bao Z."/>
        </authorList>
    </citation>
    <scope>NUCLEOTIDE SEQUENCE [LARGE SCALE GENOMIC DNA]</scope>
    <source>
        <strain evidence="2 3">PY_sf001</strain>
    </source>
</reference>
<proteinExistence type="inferred from homology"/>
<keyword evidence="3" id="KW-1185">Reference proteome</keyword>
<name>A0A210QMS7_MIZYE</name>
<dbReference type="AlphaFoldDB" id="A0A210QMS7"/>
<protein>
    <submittedName>
        <fullName evidence="2">Uncharacterized protein</fullName>
    </submittedName>
</protein>
<dbReference type="Proteomes" id="UP000242188">
    <property type="component" value="Unassembled WGS sequence"/>
</dbReference>
<dbReference type="InterPro" id="IPR024280">
    <property type="entry name" value="FAM167"/>
</dbReference>
<evidence type="ECO:0000313" key="3">
    <source>
        <dbReference type="Proteomes" id="UP000242188"/>
    </source>
</evidence>
<dbReference type="OrthoDB" id="5965452at2759"/>
<accession>A0A210QMS7</accession>
<gene>
    <name evidence="2" type="ORF">KP79_PYT23502</name>
</gene>
<comment type="caution">
    <text evidence="2">The sequence shown here is derived from an EMBL/GenBank/DDBJ whole genome shotgun (WGS) entry which is preliminary data.</text>
</comment>
<dbReference type="InterPro" id="IPR051771">
    <property type="entry name" value="FAM167_domain"/>
</dbReference>
<comment type="similarity">
    <text evidence="1">Belongs to the FAM167 (SEC) family.</text>
</comment>
<dbReference type="Pfam" id="PF11652">
    <property type="entry name" value="FAM167"/>
    <property type="match status" value="1"/>
</dbReference>
<dbReference type="PANTHER" id="PTHR32289:SF1">
    <property type="entry name" value="PROTEIN FAM167A-LIKE"/>
    <property type="match status" value="1"/>
</dbReference>